<evidence type="ECO:0000259" key="6">
    <source>
        <dbReference type="Pfam" id="PF04055"/>
    </source>
</evidence>
<dbReference type="InterPro" id="IPR013785">
    <property type="entry name" value="Aldolase_TIM"/>
</dbReference>
<evidence type="ECO:0000313" key="7">
    <source>
        <dbReference type="EMBL" id="SVA39808.1"/>
    </source>
</evidence>
<keyword evidence="2" id="KW-0479">Metal-binding</keyword>
<keyword evidence="1" id="KW-0949">S-adenosyl-L-methionine</keyword>
<dbReference type="GO" id="GO:0003824">
    <property type="term" value="F:catalytic activity"/>
    <property type="evidence" value="ECO:0007669"/>
    <property type="project" value="InterPro"/>
</dbReference>
<evidence type="ECO:0000256" key="2">
    <source>
        <dbReference type="ARBA" id="ARBA00022723"/>
    </source>
</evidence>
<evidence type="ECO:0000256" key="3">
    <source>
        <dbReference type="ARBA" id="ARBA00023004"/>
    </source>
</evidence>
<feature type="domain" description="Radical SAM core" evidence="6">
    <location>
        <begin position="77"/>
        <end position="235"/>
    </location>
</feature>
<dbReference type="Pfam" id="PF04055">
    <property type="entry name" value="Radical_SAM"/>
    <property type="match status" value="1"/>
</dbReference>
<name>A0A381VJ34_9ZZZZ</name>
<gene>
    <name evidence="7" type="ORF">METZ01_LOCUS92662</name>
</gene>
<reference evidence="7" key="1">
    <citation type="submission" date="2018-05" db="EMBL/GenBank/DDBJ databases">
        <authorList>
            <person name="Lanie J.A."/>
            <person name="Ng W.-L."/>
            <person name="Kazmierczak K.M."/>
            <person name="Andrzejewski T.M."/>
            <person name="Davidsen T.M."/>
            <person name="Wayne K.J."/>
            <person name="Tettelin H."/>
            <person name="Glass J.I."/>
            <person name="Rusch D."/>
            <person name="Podicherti R."/>
            <person name="Tsui H.-C.T."/>
            <person name="Winkler M.E."/>
        </authorList>
    </citation>
    <scope>NUCLEOTIDE SEQUENCE</scope>
</reference>
<dbReference type="SFLD" id="SFLDS00029">
    <property type="entry name" value="Radical_SAM"/>
    <property type="match status" value="1"/>
</dbReference>
<dbReference type="CDD" id="cd01335">
    <property type="entry name" value="Radical_SAM"/>
    <property type="match status" value="1"/>
</dbReference>
<dbReference type="Gene3D" id="3.20.20.70">
    <property type="entry name" value="Aldolase class I"/>
    <property type="match status" value="1"/>
</dbReference>
<organism evidence="7">
    <name type="scientific">marine metagenome</name>
    <dbReference type="NCBI Taxonomy" id="408172"/>
    <lineage>
        <taxon>unclassified sequences</taxon>
        <taxon>metagenomes</taxon>
        <taxon>ecological metagenomes</taxon>
    </lineage>
</organism>
<dbReference type="AlphaFoldDB" id="A0A381VJ34"/>
<sequence>MLKENQSMDTSAPRDISNPTALTERNVLTDKGINDKKWTANQDKSIRSGRTLKQSTEISTMLWEAIAKGNEKFILPIASVCGADCVFCFNKYNPMDMDLASGFRDLDDIQQAIELLGGDIPIHLGGESNGVVRQEGEPLLHPKIFEIMGMIRKKFPHTLVHIMTNATQLTEKFILKLLPFSPIQFQISYHSNNQHNWCKILGIRAKKFLIAQNAFPLLQKYGILCQTTIVAMPNLVGFDDIEGTISYLRQYTPMINIYSPHYTDAAKDQPDPEDFRHRMSYDPIAMSEFLKKMRVKYDSDIDWPLDPLKPINLGGFHSNFMPASIMRNLMYAGWKHPLWLFSEAAWIRGAGKVVENAAPYFPNEHSVLCVKNTSYGGSITTAGLLMVDDYDKAIEKAFNEDFDLRHKIDCFVLPALPFNRFGQDLVGKNYSFLQDKYGINVSCALQYPDGDFTGETTSTHDQWRPMKAPPHKGNVDPTTTEYEIGDTPMATRKIA</sequence>
<dbReference type="SUPFAM" id="SSF102114">
    <property type="entry name" value="Radical SAM enzymes"/>
    <property type="match status" value="1"/>
</dbReference>
<evidence type="ECO:0000256" key="4">
    <source>
        <dbReference type="ARBA" id="ARBA00023014"/>
    </source>
</evidence>
<keyword evidence="4" id="KW-0411">Iron-sulfur</keyword>
<feature type="region of interest" description="Disordered" evidence="5">
    <location>
        <begin position="1"/>
        <end position="21"/>
    </location>
</feature>
<dbReference type="GO" id="GO:0051536">
    <property type="term" value="F:iron-sulfur cluster binding"/>
    <property type="evidence" value="ECO:0007669"/>
    <property type="project" value="UniProtKB-KW"/>
</dbReference>
<feature type="compositionally biased region" description="Polar residues" evidence="5">
    <location>
        <begin position="1"/>
        <end position="10"/>
    </location>
</feature>
<dbReference type="InterPro" id="IPR007197">
    <property type="entry name" value="rSAM"/>
</dbReference>
<dbReference type="GO" id="GO:0046872">
    <property type="term" value="F:metal ion binding"/>
    <property type="evidence" value="ECO:0007669"/>
    <property type="project" value="UniProtKB-KW"/>
</dbReference>
<dbReference type="InterPro" id="IPR058240">
    <property type="entry name" value="rSAM_sf"/>
</dbReference>
<evidence type="ECO:0000256" key="1">
    <source>
        <dbReference type="ARBA" id="ARBA00022691"/>
    </source>
</evidence>
<protein>
    <recommendedName>
        <fullName evidence="6">Radical SAM core domain-containing protein</fullName>
    </recommendedName>
</protein>
<keyword evidence="3" id="KW-0408">Iron</keyword>
<proteinExistence type="predicted"/>
<feature type="region of interest" description="Disordered" evidence="5">
    <location>
        <begin position="456"/>
        <end position="487"/>
    </location>
</feature>
<evidence type="ECO:0000256" key="5">
    <source>
        <dbReference type="SAM" id="MobiDB-lite"/>
    </source>
</evidence>
<accession>A0A381VJ34</accession>
<dbReference type="EMBL" id="UINC01008858">
    <property type="protein sequence ID" value="SVA39808.1"/>
    <property type="molecule type" value="Genomic_DNA"/>
</dbReference>